<proteinExistence type="predicted"/>
<organism evidence="2 3">
    <name type="scientific">Scophthalmus maximus</name>
    <name type="common">Turbot</name>
    <name type="synonym">Psetta maxima</name>
    <dbReference type="NCBI Taxonomy" id="52904"/>
    <lineage>
        <taxon>Eukaryota</taxon>
        <taxon>Metazoa</taxon>
        <taxon>Chordata</taxon>
        <taxon>Craniata</taxon>
        <taxon>Vertebrata</taxon>
        <taxon>Euteleostomi</taxon>
        <taxon>Actinopterygii</taxon>
        <taxon>Neopterygii</taxon>
        <taxon>Teleostei</taxon>
        <taxon>Neoteleostei</taxon>
        <taxon>Acanthomorphata</taxon>
        <taxon>Carangaria</taxon>
        <taxon>Pleuronectiformes</taxon>
        <taxon>Pleuronectoidei</taxon>
        <taxon>Scophthalmidae</taxon>
        <taxon>Scophthalmus</taxon>
    </lineage>
</organism>
<name>A0A6A4RSI7_SCOMX</name>
<evidence type="ECO:0000256" key="1">
    <source>
        <dbReference type="SAM" id="MobiDB-lite"/>
    </source>
</evidence>
<gene>
    <name evidence="2" type="ORF">F2P81_026172</name>
</gene>
<evidence type="ECO:0000313" key="2">
    <source>
        <dbReference type="EMBL" id="KAF0021574.1"/>
    </source>
</evidence>
<dbReference type="Proteomes" id="UP000438429">
    <property type="component" value="Unassembled WGS sequence"/>
</dbReference>
<feature type="region of interest" description="Disordered" evidence="1">
    <location>
        <begin position="125"/>
        <end position="152"/>
    </location>
</feature>
<evidence type="ECO:0000313" key="3">
    <source>
        <dbReference type="Proteomes" id="UP000438429"/>
    </source>
</evidence>
<feature type="compositionally biased region" description="Polar residues" evidence="1">
    <location>
        <begin position="142"/>
        <end position="152"/>
    </location>
</feature>
<comment type="caution">
    <text evidence="2">The sequence shown here is derived from an EMBL/GenBank/DDBJ whole genome shotgun (WGS) entry which is preliminary data.</text>
</comment>
<protein>
    <submittedName>
        <fullName evidence="2">Uncharacterized protein</fullName>
    </submittedName>
</protein>
<dbReference type="EMBL" id="VEVO01004759">
    <property type="protein sequence ID" value="KAF0021574.1"/>
    <property type="molecule type" value="Genomic_DNA"/>
</dbReference>
<sequence length="152" mass="16890">MGRAEERTRRQLWGQRHDLSVVVVDETRDDFSMCIVQIQSLHIIRCTDNDDGYISLGDDNSSNTDVVGFLVFVSRCPTLGSRVRVFDQLAAVTHGEPLSFTHGRTQKPVSVHRCDLLRAADARGKSGSASAVSQRRTHKTDAFSSRSKGLKM</sequence>
<accession>A0A6A4RSI7</accession>
<reference evidence="2 3" key="1">
    <citation type="submission" date="2019-06" db="EMBL/GenBank/DDBJ databases">
        <title>Draft genomes of female and male turbot (Scophthalmus maximus).</title>
        <authorList>
            <person name="Xu H."/>
            <person name="Xu X.-W."/>
            <person name="Shao C."/>
            <person name="Chen S."/>
        </authorList>
    </citation>
    <scope>NUCLEOTIDE SEQUENCE [LARGE SCALE GENOMIC DNA]</scope>
    <source>
        <strain evidence="2">Ysfricsl-2016a</strain>
        <tissue evidence="2">Blood</tissue>
    </source>
</reference>
<dbReference type="AlphaFoldDB" id="A0A6A4RSI7"/>